<dbReference type="GeneID" id="24831184"/>
<keyword evidence="2" id="KW-1185">Reference proteome</keyword>
<accession>A0A0E3S9Y1</accession>
<name>A0A0E3S9Y1_9EURY</name>
<dbReference type="PATRIC" id="fig|1434110.4.peg.2490"/>
<dbReference type="STRING" id="1434110.MSHOH_1956"/>
<dbReference type="EMBL" id="CP009516">
    <property type="protein sequence ID" value="AKB78439.1"/>
    <property type="molecule type" value="Genomic_DNA"/>
</dbReference>
<dbReference type="InterPro" id="IPR023815">
    <property type="entry name" value="CRISPR-assoc_Csx19"/>
</dbReference>
<organism evidence="1 2">
    <name type="scientific">Methanosarcina horonobensis HB-1 = JCM 15518</name>
    <dbReference type="NCBI Taxonomy" id="1434110"/>
    <lineage>
        <taxon>Archaea</taxon>
        <taxon>Methanobacteriati</taxon>
        <taxon>Methanobacteriota</taxon>
        <taxon>Stenosarchaea group</taxon>
        <taxon>Methanomicrobia</taxon>
        <taxon>Methanosarcinales</taxon>
        <taxon>Methanosarcinaceae</taxon>
        <taxon>Methanosarcina</taxon>
    </lineage>
</organism>
<evidence type="ECO:0000313" key="2">
    <source>
        <dbReference type="Proteomes" id="UP000033101"/>
    </source>
</evidence>
<gene>
    <name evidence="1" type="ORF">MSHOH_1956</name>
</gene>
<dbReference type="RefSeq" id="WP_048139452.1">
    <property type="nucleotide sequence ID" value="NZ_CP009516.1"/>
</dbReference>
<dbReference type="AlphaFoldDB" id="A0A0E3S9Y1"/>
<evidence type="ECO:0000313" key="1">
    <source>
        <dbReference type="EMBL" id="AKB78439.1"/>
    </source>
</evidence>
<protein>
    <submittedName>
        <fullName evidence="1">Uncharacterized protein</fullName>
    </submittedName>
</protein>
<dbReference type="NCBIfam" id="TIGR03984">
    <property type="entry name" value="CRISPR-associated protein Csx19"/>
    <property type="match status" value="1"/>
</dbReference>
<dbReference type="KEGG" id="mhor:MSHOH_1956"/>
<dbReference type="HOGENOM" id="CLU_102826_0_0_2"/>
<reference evidence="1 2" key="1">
    <citation type="submission" date="2014-07" db="EMBL/GenBank/DDBJ databases">
        <title>Methanogenic archaea and the global carbon cycle.</title>
        <authorList>
            <person name="Henriksen J.R."/>
            <person name="Luke J."/>
            <person name="Reinhart S."/>
            <person name="Benedict M.N."/>
            <person name="Youngblut N.D."/>
            <person name="Metcalf M.E."/>
            <person name="Whitaker R.J."/>
            <person name="Metcalf W.W."/>
        </authorList>
    </citation>
    <scope>NUCLEOTIDE SEQUENCE [LARGE SCALE GENOMIC DNA]</scope>
    <source>
        <strain evidence="1 2">HB-1</strain>
    </source>
</reference>
<sequence length="213" mass="24883">MKVKALELNLREKKSCTETCKQYSLSDFSSLEALACDKFGETGFCVFYLDNKVLFGRYDGTSFLFYRKDLPKPEFIQKMRLFNQDKELLLWRKRWNGYSGDFAFRLRVDEVGDNTDVVDAMQVLWGTKANSLDENFTELTEKRGMKIIVPLIGIEVDDGENRLFILTRNYITYKTDGSKTNEFQNDNSSYMQASYFDSRFVSFINKHGKLLGW</sequence>
<dbReference type="Proteomes" id="UP000033101">
    <property type="component" value="Chromosome"/>
</dbReference>
<proteinExistence type="predicted"/>